<organism evidence="3 4">
    <name type="scientific">Candidatus Fervidibacter sacchari</name>
    <dbReference type="NCBI Taxonomy" id="1448929"/>
    <lineage>
        <taxon>Bacteria</taxon>
        <taxon>Candidatus Fervidibacterota</taxon>
        <taxon>Candidatus Fervidibacter</taxon>
    </lineage>
</organism>
<dbReference type="CDD" id="cd08023">
    <property type="entry name" value="GH16_laminarinase_like"/>
    <property type="match status" value="1"/>
</dbReference>
<dbReference type="SUPFAM" id="SSF49899">
    <property type="entry name" value="Concanavalin A-like lectins/glucanases"/>
    <property type="match status" value="1"/>
</dbReference>
<gene>
    <name evidence="3" type="ORF">M2350_000153</name>
</gene>
<evidence type="ECO:0000313" key="3">
    <source>
        <dbReference type="EMBL" id="MCS3917756.1"/>
    </source>
</evidence>
<comment type="caution">
    <text evidence="3">The sequence shown here is derived from an EMBL/GenBank/DDBJ whole genome shotgun (WGS) entry which is preliminary data.</text>
</comment>
<evidence type="ECO:0000313" key="4">
    <source>
        <dbReference type="Proteomes" id="UP001204798"/>
    </source>
</evidence>
<dbReference type="InterPro" id="IPR000757">
    <property type="entry name" value="Beta-glucanase-like"/>
</dbReference>
<dbReference type="Proteomes" id="UP001204798">
    <property type="component" value="Unassembled WGS sequence"/>
</dbReference>
<dbReference type="InterPro" id="IPR013320">
    <property type="entry name" value="ConA-like_dom_sf"/>
</dbReference>
<dbReference type="PANTHER" id="PTHR10963">
    <property type="entry name" value="GLYCOSYL HYDROLASE-RELATED"/>
    <property type="match status" value="1"/>
</dbReference>
<accession>A0ABT2EJX1</accession>
<name>A0ABT2EJX1_9BACT</name>
<dbReference type="Gene3D" id="2.60.120.200">
    <property type="match status" value="1"/>
</dbReference>
<proteinExistence type="inferred from homology"/>
<feature type="domain" description="GH16" evidence="2">
    <location>
        <begin position="49"/>
        <end position="325"/>
    </location>
</feature>
<dbReference type="EMBL" id="JANUCP010000001">
    <property type="protein sequence ID" value="MCS3917756.1"/>
    <property type="molecule type" value="Genomic_DNA"/>
</dbReference>
<evidence type="ECO:0000259" key="2">
    <source>
        <dbReference type="PROSITE" id="PS51762"/>
    </source>
</evidence>
<comment type="similarity">
    <text evidence="1">Belongs to the glycosyl hydrolase 16 family.</text>
</comment>
<dbReference type="InterPro" id="IPR050546">
    <property type="entry name" value="Glycosyl_Hydrlase_16"/>
</dbReference>
<reference evidence="3 4" key="1">
    <citation type="submission" date="2022-08" db="EMBL/GenBank/DDBJ databases">
        <title>Bacterial and archaeal communities from various locations to study Microbial Dark Matter (Phase II).</title>
        <authorList>
            <person name="Stepanauskas R."/>
        </authorList>
    </citation>
    <scope>NUCLEOTIDE SEQUENCE [LARGE SCALE GENOMIC DNA]</scope>
    <source>
        <strain evidence="3 4">PD1</strain>
    </source>
</reference>
<dbReference type="PROSITE" id="PS51762">
    <property type="entry name" value="GH16_2"/>
    <property type="match status" value="1"/>
</dbReference>
<keyword evidence="4" id="KW-1185">Reference proteome</keyword>
<protein>
    <submittedName>
        <fullName evidence="3">Beta-glucanase (GH16 family)</fullName>
    </submittedName>
</protein>
<evidence type="ECO:0000256" key="1">
    <source>
        <dbReference type="ARBA" id="ARBA00006865"/>
    </source>
</evidence>
<dbReference type="RefSeq" id="WP_259092235.1">
    <property type="nucleotide sequence ID" value="NZ_CP130454.1"/>
</dbReference>
<sequence>MKRLWGLVVFGASLVLLTSLLVTRAGLLERQPLNNSAGESDMKVEPKYPTEGIDPFQPDPVVRQLPGYELVWHDEFNVDGPPDPEKWNFEHGFVRNRELQWYQRENAYCKCGVLIIEGRKERIVNPNYDPKSDDWRRARQYAEYTSASLNTWGKFAWRLSEVRIVARARIHPQPGYFPAIWTTGPGIWPHGGEVDIMEYYRDRIHANFAWGTTEKYSPRWHSFSKPLADFLTRDPNWLKKFHIWELIGNDEKLQILLDGEVMNEILQETAKNPPNPWSTVVYPFREKHSVILNLAIGGPGGDPSGAKFPMIFEVDYVRVYRRISASAQE</sequence>
<dbReference type="PANTHER" id="PTHR10963:SF55">
    <property type="entry name" value="GLYCOSIDE HYDROLASE FAMILY 16 PROTEIN"/>
    <property type="match status" value="1"/>
</dbReference>